<reference evidence="2 3" key="1">
    <citation type="journal article" date="2012" name="Genome Biol.">
        <title>Genome and low-iron response of an oceanic diatom adapted to chronic iron limitation.</title>
        <authorList>
            <person name="Lommer M."/>
            <person name="Specht M."/>
            <person name="Roy A.S."/>
            <person name="Kraemer L."/>
            <person name="Andreson R."/>
            <person name="Gutowska M.A."/>
            <person name="Wolf J."/>
            <person name="Bergner S.V."/>
            <person name="Schilhabel M.B."/>
            <person name="Klostermeier U.C."/>
            <person name="Beiko R.G."/>
            <person name="Rosenstiel P."/>
            <person name="Hippler M."/>
            <person name="Laroche J."/>
        </authorList>
    </citation>
    <scope>NUCLEOTIDE SEQUENCE [LARGE SCALE GENOMIC DNA]</scope>
    <source>
        <strain evidence="2 3">CCMP1005</strain>
    </source>
</reference>
<feature type="compositionally biased region" description="Gly residues" evidence="1">
    <location>
        <begin position="43"/>
        <end position="52"/>
    </location>
</feature>
<evidence type="ECO:0000313" key="2">
    <source>
        <dbReference type="EMBL" id="EJK53808.1"/>
    </source>
</evidence>
<feature type="compositionally biased region" description="Basic and acidic residues" evidence="1">
    <location>
        <begin position="64"/>
        <end position="76"/>
    </location>
</feature>
<proteinExistence type="predicted"/>
<accession>K0RJE2</accession>
<organism evidence="2 3">
    <name type="scientific">Thalassiosira oceanica</name>
    <name type="common">Marine diatom</name>
    <dbReference type="NCBI Taxonomy" id="159749"/>
    <lineage>
        <taxon>Eukaryota</taxon>
        <taxon>Sar</taxon>
        <taxon>Stramenopiles</taxon>
        <taxon>Ochrophyta</taxon>
        <taxon>Bacillariophyta</taxon>
        <taxon>Coscinodiscophyceae</taxon>
        <taxon>Thalassiosirophycidae</taxon>
        <taxon>Thalassiosirales</taxon>
        <taxon>Thalassiosiraceae</taxon>
        <taxon>Thalassiosira</taxon>
    </lineage>
</organism>
<dbReference type="EMBL" id="AGNL01036966">
    <property type="protein sequence ID" value="EJK53808.1"/>
    <property type="molecule type" value="Genomic_DNA"/>
</dbReference>
<dbReference type="AlphaFoldDB" id="K0RJE2"/>
<comment type="caution">
    <text evidence="2">The sequence shown here is derived from an EMBL/GenBank/DDBJ whole genome shotgun (WGS) entry which is preliminary data.</text>
</comment>
<protein>
    <submittedName>
        <fullName evidence="2">Uncharacterized protein</fullName>
    </submittedName>
</protein>
<evidence type="ECO:0000313" key="3">
    <source>
        <dbReference type="Proteomes" id="UP000266841"/>
    </source>
</evidence>
<keyword evidence="3" id="KW-1185">Reference proteome</keyword>
<dbReference type="Proteomes" id="UP000266841">
    <property type="component" value="Unassembled WGS sequence"/>
</dbReference>
<feature type="non-terminal residue" evidence="2">
    <location>
        <position position="85"/>
    </location>
</feature>
<sequence>MIRPLQSLDAYSDDYYHLSLLNLAMGVLGARPGRAAGREGRQGHGAGDGGQVPRGSRGAGQDVRGGEEEPGDHGQVERQPSQGAA</sequence>
<feature type="region of interest" description="Disordered" evidence="1">
    <location>
        <begin position="33"/>
        <end position="85"/>
    </location>
</feature>
<name>K0RJE2_THAOC</name>
<gene>
    <name evidence="2" type="ORF">THAOC_26675</name>
</gene>
<evidence type="ECO:0000256" key="1">
    <source>
        <dbReference type="SAM" id="MobiDB-lite"/>
    </source>
</evidence>